<organism evidence="1 2">
    <name type="scientific">Orbilia javanica</name>
    <dbReference type="NCBI Taxonomy" id="47235"/>
    <lineage>
        <taxon>Eukaryota</taxon>
        <taxon>Fungi</taxon>
        <taxon>Dikarya</taxon>
        <taxon>Ascomycota</taxon>
        <taxon>Pezizomycotina</taxon>
        <taxon>Orbiliomycetes</taxon>
        <taxon>Orbiliales</taxon>
        <taxon>Orbiliaceae</taxon>
        <taxon>Orbilia</taxon>
    </lineage>
</organism>
<gene>
    <name evidence="1" type="ORF">TWF718_006858</name>
</gene>
<dbReference type="AlphaFoldDB" id="A0AAN8RDE9"/>
<dbReference type="EMBL" id="JAVHNR010000004">
    <property type="protein sequence ID" value="KAK6344907.1"/>
    <property type="molecule type" value="Genomic_DNA"/>
</dbReference>
<dbReference type="Proteomes" id="UP001313282">
    <property type="component" value="Unassembled WGS sequence"/>
</dbReference>
<accession>A0AAN8RDE9</accession>
<name>A0AAN8RDE9_9PEZI</name>
<keyword evidence="2" id="KW-1185">Reference proteome</keyword>
<proteinExistence type="predicted"/>
<sequence>MHPSLNYHNADRASNTISCPASPPGPLTLLPTCSKRSSARPSRMIPKPWFLRVISIQSSPLLAGTIMYDLRRQMVYGLNRLRHRPFLGSDCFNLLRIHAFAGSPSHFDSSDAGDIQRTDKGACLYLEK</sequence>
<evidence type="ECO:0000313" key="2">
    <source>
        <dbReference type="Proteomes" id="UP001313282"/>
    </source>
</evidence>
<reference evidence="1 2" key="1">
    <citation type="submission" date="2019-10" db="EMBL/GenBank/DDBJ databases">
        <authorList>
            <person name="Palmer J.M."/>
        </authorList>
    </citation>
    <scope>NUCLEOTIDE SEQUENCE [LARGE SCALE GENOMIC DNA]</scope>
    <source>
        <strain evidence="1 2">TWF718</strain>
    </source>
</reference>
<protein>
    <submittedName>
        <fullName evidence="1">Uncharacterized protein</fullName>
    </submittedName>
</protein>
<comment type="caution">
    <text evidence="1">The sequence shown here is derived from an EMBL/GenBank/DDBJ whole genome shotgun (WGS) entry which is preliminary data.</text>
</comment>
<evidence type="ECO:0000313" key="1">
    <source>
        <dbReference type="EMBL" id="KAK6344907.1"/>
    </source>
</evidence>